<dbReference type="Pfam" id="PF24308">
    <property type="entry name" value="DUF7487"/>
    <property type="match status" value="1"/>
</dbReference>
<accession>A0A481YS50</accession>
<feature type="domain" description="DUF7487" evidence="1">
    <location>
        <begin position="133"/>
        <end position="350"/>
    </location>
</feature>
<protein>
    <submittedName>
        <fullName evidence="2">Restriction endonuclease</fullName>
    </submittedName>
</protein>
<dbReference type="EMBL" id="MK500313">
    <property type="protein sequence ID" value="QBK85284.1"/>
    <property type="molecule type" value="Genomic_DNA"/>
</dbReference>
<proteinExistence type="predicted"/>
<dbReference type="InterPro" id="IPR055910">
    <property type="entry name" value="DUF7487"/>
</dbReference>
<organism evidence="2">
    <name type="scientific">Iridovirus LCIVAC01</name>
    <dbReference type="NCBI Taxonomy" id="2506607"/>
    <lineage>
        <taxon>Viruses</taxon>
        <taxon>Varidnaviria</taxon>
        <taxon>Bamfordvirae</taxon>
        <taxon>Nucleocytoviricota</taxon>
        <taxon>Megaviricetes</taxon>
        <taxon>Pimascovirales</taxon>
        <taxon>Pimascovirales incertae sedis</taxon>
        <taxon>Iridoviridae</taxon>
    </lineage>
</organism>
<keyword evidence="2" id="KW-0255">Endonuclease</keyword>
<dbReference type="GO" id="GO:0004519">
    <property type="term" value="F:endonuclease activity"/>
    <property type="evidence" value="ECO:0007669"/>
    <property type="project" value="UniProtKB-KW"/>
</dbReference>
<reference evidence="2" key="1">
    <citation type="journal article" date="2019" name="MBio">
        <title>Virus Genomes from Deep Sea Sediments Expand the Ocean Megavirome and Support Independent Origins of Viral Gigantism.</title>
        <authorList>
            <person name="Backstrom D."/>
            <person name="Yutin N."/>
            <person name="Jorgensen S.L."/>
            <person name="Dharamshi J."/>
            <person name="Homa F."/>
            <person name="Zaremba-Niedwiedzka K."/>
            <person name="Spang A."/>
            <person name="Wolf Y.I."/>
            <person name="Koonin E.V."/>
            <person name="Ettema T.J."/>
        </authorList>
    </citation>
    <scope>NUCLEOTIDE SEQUENCE</scope>
</reference>
<evidence type="ECO:0000313" key="2">
    <source>
        <dbReference type="EMBL" id="QBK85284.1"/>
    </source>
</evidence>
<gene>
    <name evidence="2" type="ORF">LCIVAC01_00930</name>
</gene>
<keyword evidence="2" id="KW-0540">Nuclease</keyword>
<evidence type="ECO:0000259" key="1">
    <source>
        <dbReference type="Pfam" id="PF24308"/>
    </source>
</evidence>
<name>A0A481YS50_9VIRU</name>
<sequence>MKYHKSFKSKVTFVEYHGCEMLSTINDYKNLNTKLKLRCKCNNIFEKSWNNLRSTPWCRDCSIKKRKQTCLEKYGYDYIGKVPEIKKKQIDTNLRKYGVKNPFQASEIKKKIKQTNLKKYGVENPLQSFEIKEKMKQTNLRKYGVENPFQSSEIKKKIKQTNLRKYGVENPSQNKKLKEKAKKSNIKTNLERRGVPSPLSDPKVWVKIRKAHKKKLGVDNPLKCKKIREKIEQTMLERYGARYSSQSPEIFSKILKKLYSSKQYQFPSGKSRIIQGYENKCLDILLTQGIKELDIITGIKNIPVIDYQDNKGKKRKYYPDIYISSKNLLIEVKSPYTYMKDQERNELKFRKASQNYRFQLWIFDRNSSVPYIFLYS</sequence>
<keyword evidence="2" id="KW-0378">Hydrolase</keyword>